<proteinExistence type="predicted"/>
<dbReference type="Proteomes" id="UP000198211">
    <property type="component" value="Unassembled WGS sequence"/>
</dbReference>
<reference evidence="2" key="1">
    <citation type="submission" date="2017-03" db="EMBL/GenBank/DDBJ databases">
        <title>Phytopthora megakarya and P. palmivora, two closely related causual agents of cacao black pod achieved similar genome size and gene model numbers by different mechanisms.</title>
        <authorList>
            <person name="Ali S."/>
            <person name="Shao J."/>
            <person name="Larry D.J."/>
            <person name="Kronmiller B."/>
            <person name="Shen D."/>
            <person name="Strem M.D."/>
            <person name="Melnick R.L."/>
            <person name="Guiltinan M.J."/>
            <person name="Tyler B.M."/>
            <person name="Meinhardt L.W."/>
            <person name="Bailey B.A."/>
        </authorList>
    </citation>
    <scope>NUCLEOTIDE SEQUENCE [LARGE SCALE GENOMIC DNA]</scope>
    <source>
        <strain evidence="2">zdho120</strain>
    </source>
</reference>
<gene>
    <name evidence="1" type="ORF">PHMEG_00025994</name>
</gene>
<sequence length="118" mass="13858">MDKGSCSGTTTSQSQWLCRRNLRADTKTIREGQDMRQRYSINLAIGNMQFFRSRREKGDRSVRRSKNNPGSILLKRKFHKIHPTKRIQPPRFKSNLSRKLRAASIIYQNMETQINYAV</sequence>
<dbReference type="AlphaFoldDB" id="A0A225VAA6"/>
<evidence type="ECO:0000313" key="2">
    <source>
        <dbReference type="Proteomes" id="UP000198211"/>
    </source>
</evidence>
<dbReference type="EMBL" id="NBNE01006165">
    <property type="protein sequence ID" value="OWZ02441.1"/>
    <property type="molecule type" value="Genomic_DNA"/>
</dbReference>
<name>A0A225VAA6_9STRA</name>
<protein>
    <submittedName>
        <fullName evidence="1">Uncharacterized protein</fullName>
    </submittedName>
</protein>
<evidence type="ECO:0000313" key="1">
    <source>
        <dbReference type="EMBL" id="OWZ02441.1"/>
    </source>
</evidence>
<keyword evidence="2" id="KW-1185">Reference proteome</keyword>
<organism evidence="1 2">
    <name type="scientific">Phytophthora megakarya</name>
    <dbReference type="NCBI Taxonomy" id="4795"/>
    <lineage>
        <taxon>Eukaryota</taxon>
        <taxon>Sar</taxon>
        <taxon>Stramenopiles</taxon>
        <taxon>Oomycota</taxon>
        <taxon>Peronosporomycetes</taxon>
        <taxon>Peronosporales</taxon>
        <taxon>Peronosporaceae</taxon>
        <taxon>Phytophthora</taxon>
    </lineage>
</organism>
<comment type="caution">
    <text evidence="1">The sequence shown here is derived from an EMBL/GenBank/DDBJ whole genome shotgun (WGS) entry which is preliminary data.</text>
</comment>
<accession>A0A225VAA6</accession>